<evidence type="ECO:0000313" key="2">
    <source>
        <dbReference type="Proteomes" id="UP000245626"/>
    </source>
</evidence>
<dbReference type="EMBL" id="KZ820274">
    <property type="protein sequence ID" value="PWN48074.1"/>
    <property type="molecule type" value="Genomic_DNA"/>
</dbReference>
<name>A0ACD0NQJ9_9BASI</name>
<keyword evidence="2" id="KW-1185">Reference proteome</keyword>
<proteinExistence type="predicted"/>
<reference evidence="1 2" key="1">
    <citation type="journal article" date="2018" name="Mol. Biol. Evol.">
        <title>Broad Genomic Sampling Reveals a Smut Pathogenic Ancestry of the Fungal Clade Ustilaginomycotina.</title>
        <authorList>
            <person name="Kijpornyongpan T."/>
            <person name="Mondo S.J."/>
            <person name="Barry K."/>
            <person name="Sandor L."/>
            <person name="Lee J."/>
            <person name="Lipzen A."/>
            <person name="Pangilinan J."/>
            <person name="LaButti K."/>
            <person name="Hainaut M."/>
            <person name="Henrissat B."/>
            <person name="Grigoriev I.V."/>
            <person name="Spatafora J.W."/>
            <person name="Aime M.C."/>
        </authorList>
    </citation>
    <scope>NUCLEOTIDE SEQUENCE [LARGE SCALE GENOMIC DNA]</scope>
    <source>
        <strain evidence="1 2">SA 807</strain>
    </source>
</reference>
<dbReference type="Proteomes" id="UP000245626">
    <property type="component" value="Unassembled WGS sequence"/>
</dbReference>
<accession>A0ACD0NQJ9</accession>
<evidence type="ECO:0000313" key="1">
    <source>
        <dbReference type="EMBL" id="PWN48074.1"/>
    </source>
</evidence>
<gene>
    <name evidence="1" type="ORF">IE53DRAFT_389754</name>
</gene>
<organism evidence="1 2">
    <name type="scientific">Violaceomyces palustris</name>
    <dbReference type="NCBI Taxonomy" id="1673888"/>
    <lineage>
        <taxon>Eukaryota</taxon>
        <taxon>Fungi</taxon>
        <taxon>Dikarya</taxon>
        <taxon>Basidiomycota</taxon>
        <taxon>Ustilaginomycotina</taxon>
        <taxon>Ustilaginomycetes</taxon>
        <taxon>Violaceomycetales</taxon>
        <taxon>Violaceomycetaceae</taxon>
        <taxon>Violaceomyces</taxon>
    </lineage>
</organism>
<protein>
    <submittedName>
        <fullName evidence="1">ESCRT-1 complex, Vps28 subunit</fullName>
    </submittedName>
</protein>
<sequence length="239" mass="26889">MATINPYEEAVLFQSNSERERYDNMSTLFSLIVSLDHLERAYVKESISENEYAPACNRLLSQYKTILKLVIDQNQFGGDSRSSETTINDVKDFMRIYKMENPAASHRLEVGVPATIEHASRSNSTQSASERAKWVAETTQNFITFMDALKLKLRAKDQLHPLLGELVRGYGRSDAVGATSSGAGGFGNDAEEVRGKLLNWLIRLNQMKASDEIDEDQARQMLFDVEAAYNSFFRALQDG</sequence>